<feature type="compositionally biased region" description="Low complexity" evidence="4">
    <location>
        <begin position="371"/>
        <end position="384"/>
    </location>
</feature>
<dbReference type="InterPro" id="IPR015943">
    <property type="entry name" value="WD40/YVTN_repeat-like_dom_sf"/>
</dbReference>
<keyword evidence="6" id="KW-1185">Reference proteome</keyword>
<evidence type="ECO:0000256" key="4">
    <source>
        <dbReference type="SAM" id="MobiDB-lite"/>
    </source>
</evidence>
<protein>
    <submittedName>
        <fullName evidence="5">Uncharacterized protein</fullName>
    </submittedName>
</protein>
<dbReference type="InterPro" id="IPR019775">
    <property type="entry name" value="WD40_repeat_CS"/>
</dbReference>
<dbReference type="PANTHER" id="PTHR45296">
    <property type="entry name" value="TRANSDUCIN/WD40 REPEAT-LIKE SUPERFAMILY PROTEIN"/>
    <property type="match status" value="1"/>
</dbReference>
<dbReference type="EMBL" id="JADXDR010000007">
    <property type="protein sequence ID" value="KAI7846221.1"/>
    <property type="molecule type" value="Genomic_DNA"/>
</dbReference>
<gene>
    <name evidence="5" type="ORF">COHA_000291</name>
</gene>
<evidence type="ECO:0000256" key="3">
    <source>
        <dbReference type="PROSITE-ProRule" id="PRU00221"/>
    </source>
</evidence>
<evidence type="ECO:0000256" key="2">
    <source>
        <dbReference type="ARBA" id="ARBA00022737"/>
    </source>
</evidence>
<sequence length="431" mass="43615">MHQPSLHRPVQDGTICFTDLSTLKPAGRLAVPPSVGEAVPSLCAHPGEEHTLFAAAGSCVLELDLRAGLGPAAVRRCYAANADEVNCVAASAANGGWLAAADDSGEVQVISLAPAAGSAAAAADPPASSAAGSASVSAAAAEGGWPRPARPAAYKTLRRGHSNIAAAAAFRPHRPWELLSGGLDSTVVKWDFSRLRPLQTWNLGGEATASGGQLFNPPMVHCLAVPQTEDRALGRLMAVARGDGCVSLYDADWKQPAASSSSGGSGSSRKGKAGASGKRGGAGSRQQQAAVPPGRLALLGREQGGHTAAVNCVAFFPGGPQLLSAGNDCRLLLWNLGAAQEQHAAAAAAEAEQGEQADGGEQQGGGGSLRQGGAQQQEAAEGAAEGHALLAAEHKHARKINWACTADVPGCSYNVFLADTGRRLTALALKP</sequence>
<dbReference type="Gene3D" id="2.130.10.10">
    <property type="entry name" value="YVTN repeat-like/Quinoprotein amine dehydrogenase"/>
    <property type="match status" value="2"/>
</dbReference>
<proteinExistence type="predicted"/>
<dbReference type="SUPFAM" id="SSF50978">
    <property type="entry name" value="WD40 repeat-like"/>
    <property type="match status" value="1"/>
</dbReference>
<accession>A0AAD5DZZ0</accession>
<feature type="repeat" description="WD" evidence="3">
    <location>
        <begin position="303"/>
        <end position="344"/>
    </location>
</feature>
<comment type="caution">
    <text evidence="5">The sequence shown here is derived from an EMBL/GenBank/DDBJ whole genome shotgun (WGS) entry which is preliminary data.</text>
</comment>
<dbReference type="Pfam" id="PF00400">
    <property type="entry name" value="WD40"/>
    <property type="match status" value="2"/>
</dbReference>
<dbReference type="PANTHER" id="PTHR45296:SF1">
    <property type="entry name" value="TRANSDUCIN_WD40 REPEAT-LIKE SUPERFAMILY PROTEIN"/>
    <property type="match status" value="1"/>
</dbReference>
<dbReference type="InterPro" id="IPR001680">
    <property type="entry name" value="WD40_rpt"/>
</dbReference>
<reference evidence="5" key="1">
    <citation type="submission" date="2020-11" db="EMBL/GenBank/DDBJ databases">
        <title>Chlorella ohadii genome sequencing and assembly.</title>
        <authorList>
            <person name="Murik O."/>
            <person name="Treves H."/>
            <person name="Kedem I."/>
            <person name="Shotland Y."/>
            <person name="Kaplan A."/>
        </authorList>
    </citation>
    <scope>NUCLEOTIDE SEQUENCE</scope>
    <source>
        <strain evidence="5">1</strain>
    </source>
</reference>
<name>A0AAD5DZZ0_9CHLO</name>
<dbReference type="InterPro" id="IPR036322">
    <property type="entry name" value="WD40_repeat_dom_sf"/>
</dbReference>
<dbReference type="PROSITE" id="PS50294">
    <property type="entry name" value="WD_REPEATS_REGION"/>
    <property type="match status" value="1"/>
</dbReference>
<feature type="repeat" description="WD" evidence="3">
    <location>
        <begin position="158"/>
        <end position="200"/>
    </location>
</feature>
<feature type="region of interest" description="Disordered" evidence="4">
    <location>
        <begin position="348"/>
        <end position="384"/>
    </location>
</feature>
<keyword evidence="2" id="KW-0677">Repeat</keyword>
<keyword evidence="1 3" id="KW-0853">WD repeat</keyword>
<dbReference type="SMART" id="SM00320">
    <property type="entry name" value="WD40"/>
    <property type="match status" value="3"/>
</dbReference>
<evidence type="ECO:0000313" key="5">
    <source>
        <dbReference type="EMBL" id="KAI7846221.1"/>
    </source>
</evidence>
<feature type="region of interest" description="Disordered" evidence="4">
    <location>
        <begin position="255"/>
        <end position="291"/>
    </location>
</feature>
<dbReference type="Proteomes" id="UP001205105">
    <property type="component" value="Unassembled WGS sequence"/>
</dbReference>
<evidence type="ECO:0000256" key="1">
    <source>
        <dbReference type="ARBA" id="ARBA00022574"/>
    </source>
</evidence>
<evidence type="ECO:0000313" key="6">
    <source>
        <dbReference type="Proteomes" id="UP001205105"/>
    </source>
</evidence>
<dbReference type="AlphaFoldDB" id="A0AAD5DZZ0"/>
<organism evidence="5 6">
    <name type="scientific">Chlorella ohadii</name>
    <dbReference type="NCBI Taxonomy" id="2649997"/>
    <lineage>
        <taxon>Eukaryota</taxon>
        <taxon>Viridiplantae</taxon>
        <taxon>Chlorophyta</taxon>
        <taxon>core chlorophytes</taxon>
        <taxon>Trebouxiophyceae</taxon>
        <taxon>Chlorellales</taxon>
        <taxon>Chlorellaceae</taxon>
        <taxon>Chlorella clade</taxon>
        <taxon>Chlorella</taxon>
    </lineage>
</organism>
<dbReference type="PROSITE" id="PS00678">
    <property type="entry name" value="WD_REPEATS_1"/>
    <property type="match status" value="1"/>
</dbReference>
<feature type="compositionally biased region" description="Low complexity" evidence="4">
    <location>
        <begin position="348"/>
        <end position="360"/>
    </location>
</feature>
<dbReference type="PROSITE" id="PS50082">
    <property type="entry name" value="WD_REPEATS_2"/>
    <property type="match status" value="2"/>
</dbReference>
<feature type="compositionally biased region" description="Gly residues" evidence="4">
    <location>
        <begin position="361"/>
        <end position="370"/>
    </location>
</feature>